<evidence type="ECO:0000313" key="3">
    <source>
        <dbReference type="EMBL" id="CAK9046423.1"/>
    </source>
</evidence>
<feature type="non-terminal residue" evidence="3">
    <location>
        <position position="261"/>
    </location>
</feature>
<sequence>MSASEKSLQARKRASSPAAKGGPPHAGRPRNVSSLSGTWPRDAPGGQADPKAKAAAKGPNKGGKEVDQTEIQQLSDVVEGFPPQLCALALGSAGLARAWVVSDALLLPRLLCLVRLSHHRSEASGGFLGLYALKAVLRPDALLRDASVSATVSALGAAPAAAQVLALRLKQEQILGLWPTQLIILFCHCLLLFTAGRFALLNWRKGLWPDPSWFPGLLLSGMTNVSASVVGPEWLKALLIPWFFWLTIVIYVPVKMAVAYR</sequence>
<protein>
    <submittedName>
        <fullName evidence="3">Uncharacterized protein</fullName>
    </submittedName>
</protein>
<organism evidence="3 4">
    <name type="scientific">Durusdinium trenchii</name>
    <dbReference type="NCBI Taxonomy" id="1381693"/>
    <lineage>
        <taxon>Eukaryota</taxon>
        <taxon>Sar</taxon>
        <taxon>Alveolata</taxon>
        <taxon>Dinophyceae</taxon>
        <taxon>Suessiales</taxon>
        <taxon>Symbiodiniaceae</taxon>
        <taxon>Durusdinium</taxon>
    </lineage>
</organism>
<gene>
    <name evidence="3" type="ORF">CCMP2556_LOCUS24126</name>
</gene>
<feature type="transmembrane region" description="Helical" evidence="2">
    <location>
        <begin position="242"/>
        <end position="260"/>
    </location>
</feature>
<feature type="transmembrane region" description="Helical" evidence="2">
    <location>
        <begin position="178"/>
        <end position="200"/>
    </location>
</feature>
<keyword evidence="4" id="KW-1185">Reference proteome</keyword>
<accession>A0ABP0M4K5</accession>
<keyword evidence="2" id="KW-0472">Membrane</keyword>
<comment type="caution">
    <text evidence="3">The sequence shown here is derived from an EMBL/GenBank/DDBJ whole genome shotgun (WGS) entry which is preliminary data.</text>
</comment>
<dbReference type="EMBL" id="CAXAMN010015670">
    <property type="protein sequence ID" value="CAK9046423.1"/>
    <property type="molecule type" value="Genomic_DNA"/>
</dbReference>
<keyword evidence="2" id="KW-1133">Transmembrane helix</keyword>
<evidence type="ECO:0000256" key="2">
    <source>
        <dbReference type="SAM" id="Phobius"/>
    </source>
</evidence>
<feature type="region of interest" description="Disordered" evidence="1">
    <location>
        <begin position="1"/>
        <end position="68"/>
    </location>
</feature>
<proteinExistence type="predicted"/>
<dbReference type="Proteomes" id="UP001642484">
    <property type="component" value="Unassembled WGS sequence"/>
</dbReference>
<keyword evidence="2" id="KW-0812">Transmembrane</keyword>
<evidence type="ECO:0000256" key="1">
    <source>
        <dbReference type="SAM" id="MobiDB-lite"/>
    </source>
</evidence>
<evidence type="ECO:0000313" key="4">
    <source>
        <dbReference type="Proteomes" id="UP001642484"/>
    </source>
</evidence>
<reference evidence="3 4" key="1">
    <citation type="submission" date="2024-02" db="EMBL/GenBank/DDBJ databases">
        <authorList>
            <person name="Chen Y."/>
            <person name="Shah S."/>
            <person name="Dougan E. K."/>
            <person name="Thang M."/>
            <person name="Chan C."/>
        </authorList>
    </citation>
    <scope>NUCLEOTIDE SEQUENCE [LARGE SCALE GENOMIC DNA]</scope>
</reference>
<name>A0ABP0M4K5_9DINO</name>
<feature type="compositionally biased region" description="Low complexity" evidence="1">
    <location>
        <begin position="43"/>
        <end position="59"/>
    </location>
</feature>